<evidence type="ECO:0000256" key="5">
    <source>
        <dbReference type="ARBA" id="ARBA00023136"/>
    </source>
</evidence>
<feature type="transmembrane region" description="Helical" evidence="6">
    <location>
        <begin position="55"/>
        <end position="83"/>
    </location>
</feature>
<evidence type="ECO:0000256" key="6">
    <source>
        <dbReference type="SAM" id="Phobius"/>
    </source>
</evidence>
<dbReference type="PANTHER" id="PTHR33529">
    <property type="entry name" value="SLR0882 PROTEIN-RELATED"/>
    <property type="match status" value="1"/>
</dbReference>
<keyword evidence="4 6" id="KW-1133">Transmembrane helix</keyword>
<evidence type="ECO:0000313" key="8">
    <source>
        <dbReference type="Proteomes" id="UP000823936"/>
    </source>
</evidence>
<comment type="subcellular location">
    <subcellularLocation>
        <location evidence="1">Cell membrane</location>
        <topology evidence="1">Multi-pass membrane protein</topology>
    </subcellularLocation>
</comment>
<keyword evidence="2" id="KW-1003">Cell membrane</keyword>
<evidence type="ECO:0000313" key="7">
    <source>
        <dbReference type="EMBL" id="HIV98392.1"/>
    </source>
</evidence>
<organism evidence="7 8">
    <name type="scientific">Candidatus Ornithospirochaeta avicola</name>
    <dbReference type="NCBI Taxonomy" id="2840896"/>
    <lineage>
        <taxon>Bacteria</taxon>
        <taxon>Pseudomonadati</taxon>
        <taxon>Spirochaetota</taxon>
        <taxon>Spirochaetia</taxon>
        <taxon>Spirochaetales</taxon>
        <taxon>Spirochaetaceae</taxon>
        <taxon>Spirochaetaceae incertae sedis</taxon>
        <taxon>Candidatus Ornithospirochaeta</taxon>
    </lineage>
</organism>
<evidence type="ECO:0000256" key="4">
    <source>
        <dbReference type="ARBA" id="ARBA00022989"/>
    </source>
</evidence>
<feature type="transmembrane region" description="Helical" evidence="6">
    <location>
        <begin position="104"/>
        <end position="123"/>
    </location>
</feature>
<dbReference type="Pfam" id="PF03739">
    <property type="entry name" value="LptF_LptG"/>
    <property type="match status" value="1"/>
</dbReference>
<dbReference type="GO" id="GO:0043190">
    <property type="term" value="C:ATP-binding cassette (ABC) transporter complex"/>
    <property type="evidence" value="ECO:0007669"/>
    <property type="project" value="TreeGrafter"/>
</dbReference>
<evidence type="ECO:0000256" key="2">
    <source>
        <dbReference type="ARBA" id="ARBA00022475"/>
    </source>
</evidence>
<feature type="transmembrane region" description="Helical" evidence="6">
    <location>
        <begin position="20"/>
        <end position="43"/>
    </location>
</feature>
<feature type="transmembrane region" description="Helical" evidence="6">
    <location>
        <begin position="331"/>
        <end position="348"/>
    </location>
</feature>
<evidence type="ECO:0000256" key="1">
    <source>
        <dbReference type="ARBA" id="ARBA00004651"/>
    </source>
</evidence>
<accession>A0A9D1PTN1</accession>
<feature type="transmembrane region" description="Helical" evidence="6">
    <location>
        <begin position="389"/>
        <end position="409"/>
    </location>
</feature>
<dbReference type="AlphaFoldDB" id="A0A9D1PTN1"/>
<reference evidence="7" key="1">
    <citation type="journal article" date="2021" name="PeerJ">
        <title>Extensive microbial diversity within the chicken gut microbiome revealed by metagenomics and culture.</title>
        <authorList>
            <person name="Gilroy R."/>
            <person name="Ravi A."/>
            <person name="Getino M."/>
            <person name="Pursley I."/>
            <person name="Horton D.L."/>
            <person name="Alikhan N.F."/>
            <person name="Baker D."/>
            <person name="Gharbi K."/>
            <person name="Hall N."/>
            <person name="Watson M."/>
            <person name="Adriaenssens E.M."/>
            <person name="Foster-Nyarko E."/>
            <person name="Jarju S."/>
            <person name="Secka A."/>
            <person name="Antonio M."/>
            <person name="Oren A."/>
            <person name="Chaudhuri R.R."/>
            <person name="La Ragione R."/>
            <person name="Hildebrand F."/>
            <person name="Pallen M.J."/>
        </authorList>
    </citation>
    <scope>NUCLEOTIDE SEQUENCE</scope>
    <source>
        <strain evidence="7">Gambia11-129</strain>
    </source>
</reference>
<dbReference type="EMBL" id="DXHU01000005">
    <property type="protein sequence ID" value="HIV98392.1"/>
    <property type="molecule type" value="Genomic_DNA"/>
</dbReference>
<reference evidence="7" key="2">
    <citation type="submission" date="2021-04" db="EMBL/GenBank/DDBJ databases">
        <authorList>
            <person name="Gilroy R."/>
        </authorList>
    </citation>
    <scope>NUCLEOTIDE SEQUENCE</scope>
    <source>
        <strain evidence="7">Gambia11-129</strain>
    </source>
</reference>
<keyword evidence="5 6" id="KW-0472">Membrane</keyword>
<comment type="caution">
    <text evidence="7">The sequence shown here is derived from an EMBL/GenBank/DDBJ whole genome shotgun (WGS) entry which is preliminary data.</text>
</comment>
<dbReference type="GO" id="GO:0015920">
    <property type="term" value="P:lipopolysaccharide transport"/>
    <property type="evidence" value="ECO:0007669"/>
    <property type="project" value="TreeGrafter"/>
</dbReference>
<protein>
    <submittedName>
        <fullName evidence="7">LptF/LptG family permease</fullName>
    </submittedName>
</protein>
<feature type="transmembrane region" description="Helical" evidence="6">
    <location>
        <begin position="360"/>
        <end position="377"/>
    </location>
</feature>
<proteinExistence type="predicted"/>
<dbReference type="InterPro" id="IPR005495">
    <property type="entry name" value="LptG/LptF_permease"/>
</dbReference>
<keyword evidence="3 6" id="KW-0812">Transmembrane</keyword>
<evidence type="ECO:0000256" key="3">
    <source>
        <dbReference type="ARBA" id="ARBA00022692"/>
    </source>
</evidence>
<dbReference type="PANTHER" id="PTHR33529:SF6">
    <property type="entry name" value="YJGP_YJGQ FAMILY PERMEASE"/>
    <property type="match status" value="1"/>
</dbReference>
<dbReference type="Proteomes" id="UP000823936">
    <property type="component" value="Unassembled WGS sequence"/>
</dbReference>
<gene>
    <name evidence="7" type="ORF">IAB12_01255</name>
</gene>
<name>A0A9D1PTN1_9SPIO</name>
<sequence>MRVCAKHRIIYTFVTKEFMINFIASFVFFFLIFFVNSILLLVERVALKNVALSDILYMVILSMPQFLIYTFPFSTLSASSMMLAQMGSSNEILALCSCGIKMRYVYYPVIVLSLVISLLNFYVSDFLMPYSNSKYNARLSELMVEMPTFELEKSSVSTVGNLILTNKDLSENEIYSLTLFNTDLGSENKTIVSEKGSINIINPDSFVYSLSLDDPQIMITDSSDSSFLVLSDAKEAEVFLNFSDQLPSLTSTSPMNLTSKELLEQIENRNVIEEEMKDTFNESRKRNLYYISDSIKQGNYDFIDQVYFIENSSEPFDFYAQYYKAELTKKFALSLACFILTFISFPLAKTRMRYGRLTGFALSLLVAVLYWYLLFFVQLKIFEINITSYILMMIPNIVIAFLALLLNILRRNRT</sequence>